<dbReference type="AlphaFoldDB" id="A0A9K3Q0E0"/>
<reference evidence="4" key="2">
    <citation type="submission" date="2021-04" db="EMBL/GenBank/DDBJ databases">
        <authorList>
            <person name="Podell S."/>
        </authorList>
    </citation>
    <scope>NUCLEOTIDE SEQUENCE</scope>
    <source>
        <strain evidence="4">Hildebrandi</strain>
    </source>
</reference>
<organism evidence="4 5">
    <name type="scientific">Nitzschia inconspicua</name>
    <dbReference type="NCBI Taxonomy" id="303405"/>
    <lineage>
        <taxon>Eukaryota</taxon>
        <taxon>Sar</taxon>
        <taxon>Stramenopiles</taxon>
        <taxon>Ochrophyta</taxon>
        <taxon>Bacillariophyta</taxon>
        <taxon>Bacillariophyceae</taxon>
        <taxon>Bacillariophycidae</taxon>
        <taxon>Bacillariales</taxon>
        <taxon>Bacillariaceae</taxon>
        <taxon>Nitzschia</taxon>
    </lineage>
</organism>
<gene>
    <name evidence="4" type="ORF">IV203_029026</name>
</gene>
<evidence type="ECO:0000259" key="3">
    <source>
        <dbReference type="Pfam" id="PF12550"/>
    </source>
</evidence>
<sequence length="380" mass="43166">MGNWNPSIYDSSYSTKLPMKAIRQLAGYPDGQSLYFNTRTALDPPQELLRATPMGQWVYEAHENVGRRCAESGSSKHQTAYQVLCFFVDLNRIFLQDAAAMICLFPERRRHKMYDEIPVFNHELWQPFVEEMKLKLETEECPFNAKLEAVLPSVHQWHQANQQAVADLVRETKEMKKTIQNDLQSLRQENVDFRRSIVMACAALTKTLEAHAGSVVPEVAGLEELSALMEASSPSTSPRFRPDQQINEDPPVDSRPFIMHPKHASIHNMYCEWHGISPFADPQGGVVGRNKTHGNKWRNEFNPNHYSRTSRIMKAVDHIISSDNLTWQNAVARLEPLYDRSGKSLSKMVELLVDEGLLTKGKPRGAKRKAIEAGIGVENI</sequence>
<proteinExistence type="predicted"/>
<name>A0A9K3Q0E0_9STRA</name>
<evidence type="ECO:0000256" key="2">
    <source>
        <dbReference type="SAM" id="MobiDB-lite"/>
    </source>
</evidence>
<keyword evidence="1" id="KW-0175">Coiled coil</keyword>
<feature type="domain" description="Transcription activator GCR1-like" evidence="3">
    <location>
        <begin position="257"/>
        <end position="335"/>
    </location>
</feature>
<protein>
    <submittedName>
        <fullName evidence="4">Glycolytic enzyme transcriptional activator</fullName>
    </submittedName>
</protein>
<reference evidence="4" key="1">
    <citation type="journal article" date="2021" name="Sci. Rep.">
        <title>Diploid genomic architecture of Nitzschia inconspicua, an elite biomass production diatom.</title>
        <authorList>
            <person name="Oliver A."/>
            <person name="Podell S."/>
            <person name="Pinowska A."/>
            <person name="Traller J.C."/>
            <person name="Smith S.R."/>
            <person name="McClure R."/>
            <person name="Beliaev A."/>
            <person name="Bohutskyi P."/>
            <person name="Hill E.A."/>
            <person name="Rabines A."/>
            <person name="Zheng H."/>
            <person name="Allen L.Z."/>
            <person name="Kuo A."/>
            <person name="Grigoriev I.V."/>
            <person name="Allen A.E."/>
            <person name="Hazlebeck D."/>
            <person name="Allen E.E."/>
        </authorList>
    </citation>
    <scope>NUCLEOTIDE SEQUENCE</scope>
    <source>
        <strain evidence="4">Hildebrandi</strain>
    </source>
</reference>
<feature type="region of interest" description="Disordered" evidence="2">
    <location>
        <begin position="230"/>
        <end position="255"/>
    </location>
</feature>
<feature type="coiled-coil region" evidence="1">
    <location>
        <begin position="169"/>
        <end position="196"/>
    </location>
</feature>
<evidence type="ECO:0000313" key="5">
    <source>
        <dbReference type="Proteomes" id="UP000693970"/>
    </source>
</evidence>
<dbReference type="Pfam" id="PF12550">
    <property type="entry name" value="GCR1_C"/>
    <property type="match status" value="1"/>
</dbReference>
<dbReference type="Proteomes" id="UP000693970">
    <property type="component" value="Unassembled WGS sequence"/>
</dbReference>
<dbReference type="OrthoDB" id="2576290at2759"/>
<dbReference type="InterPro" id="IPR022210">
    <property type="entry name" value="TF_GCR1-like"/>
</dbReference>
<dbReference type="EMBL" id="JAGRRH010000007">
    <property type="protein sequence ID" value="KAG7366356.1"/>
    <property type="molecule type" value="Genomic_DNA"/>
</dbReference>
<keyword evidence="5" id="KW-1185">Reference proteome</keyword>
<comment type="caution">
    <text evidence="4">The sequence shown here is derived from an EMBL/GenBank/DDBJ whole genome shotgun (WGS) entry which is preliminary data.</text>
</comment>
<accession>A0A9K3Q0E0</accession>
<evidence type="ECO:0000313" key="4">
    <source>
        <dbReference type="EMBL" id="KAG7366356.1"/>
    </source>
</evidence>
<evidence type="ECO:0000256" key="1">
    <source>
        <dbReference type="SAM" id="Coils"/>
    </source>
</evidence>